<dbReference type="AlphaFoldDB" id="A0A2N5V863"/>
<proteinExistence type="predicted"/>
<name>A0A2N5V863_9BASI</name>
<dbReference type="OrthoDB" id="2507425at2759"/>
<accession>A0A2N5V863</accession>
<keyword evidence="2" id="KW-1185">Reference proteome</keyword>
<evidence type="ECO:0000313" key="1">
    <source>
        <dbReference type="EMBL" id="PLW46191.1"/>
    </source>
</evidence>
<dbReference type="EMBL" id="PGCJ01000121">
    <property type="protein sequence ID" value="PLW46191.1"/>
    <property type="molecule type" value="Genomic_DNA"/>
</dbReference>
<protein>
    <submittedName>
        <fullName evidence="1">Uncharacterized protein</fullName>
    </submittedName>
</protein>
<reference evidence="1 2" key="1">
    <citation type="submission" date="2017-11" db="EMBL/GenBank/DDBJ databases">
        <title>De novo assembly and phasing of dikaryotic genomes from two isolates of Puccinia coronata f. sp. avenae, the causal agent of oat crown rust.</title>
        <authorList>
            <person name="Miller M.E."/>
            <person name="Zhang Y."/>
            <person name="Omidvar V."/>
            <person name="Sperschneider J."/>
            <person name="Schwessinger B."/>
            <person name="Raley C."/>
            <person name="Palmer J.M."/>
            <person name="Garnica D."/>
            <person name="Upadhyaya N."/>
            <person name="Rathjen J."/>
            <person name="Taylor J.M."/>
            <person name="Park R.F."/>
            <person name="Dodds P.N."/>
            <person name="Hirsch C.D."/>
            <person name="Kianian S.F."/>
            <person name="Figueroa M."/>
        </authorList>
    </citation>
    <scope>NUCLEOTIDE SEQUENCE [LARGE SCALE GENOMIC DNA]</scope>
    <source>
        <strain evidence="1">12NC29</strain>
    </source>
</reference>
<sequence length="139" mass="15321">MVKEINKLKWSRFKGKTKWIQCFAHILNLIVQRILCPFGTHRKKSTGINTTLVDPISSSDEEDNAGGQIEILACGEELTVFSNDNSSDGDSVGQVNKNDLESLVEEDIQNGSDEDEGDLYTSASCKQSLAKFHAIAKKS</sequence>
<dbReference type="Proteomes" id="UP000235388">
    <property type="component" value="Unassembled WGS sequence"/>
</dbReference>
<organism evidence="1 2">
    <name type="scientific">Puccinia coronata f. sp. avenae</name>
    <dbReference type="NCBI Taxonomy" id="200324"/>
    <lineage>
        <taxon>Eukaryota</taxon>
        <taxon>Fungi</taxon>
        <taxon>Dikarya</taxon>
        <taxon>Basidiomycota</taxon>
        <taxon>Pucciniomycotina</taxon>
        <taxon>Pucciniomycetes</taxon>
        <taxon>Pucciniales</taxon>
        <taxon>Pucciniaceae</taxon>
        <taxon>Puccinia</taxon>
    </lineage>
</organism>
<gene>
    <name evidence="1" type="ORF">PCANC_08792</name>
</gene>
<evidence type="ECO:0000313" key="2">
    <source>
        <dbReference type="Proteomes" id="UP000235388"/>
    </source>
</evidence>
<comment type="caution">
    <text evidence="1">The sequence shown here is derived from an EMBL/GenBank/DDBJ whole genome shotgun (WGS) entry which is preliminary data.</text>
</comment>